<proteinExistence type="predicted"/>
<protein>
    <submittedName>
        <fullName evidence="1">Uncharacterized protein</fullName>
    </submittedName>
</protein>
<reference evidence="1" key="1">
    <citation type="submission" date="2021-05" db="EMBL/GenBank/DDBJ databases">
        <authorList>
            <person name="Pan Q."/>
            <person name="Jouanno E."/>
            <person name="Zahm M."/>
            <person name="Klopp C."/>
            <person name="Cabau C."/>
            <person name="Louis A."/>
            <person name="Berthelot C."/>
            <person name="Parey E."/>
            <person name="Roest Crollius H."/>
            <person name="Montfort J."/>
            <person name="Robinson-Rechavi M."/>
            <person name="Bouchez O."/>
            <person name="Lampietro C."/>
            <person name="Lopez Roques C."/>
            <person name="Donnadieu C."/>
            <person name="Postlethwait J."/>
            <person name="Bobe J."/>
            <person name="Dillon D."/>
            <person name="Chandos A."/>
            <person name="von Hippel F."/>
            <person name="Guiguen Y."/>
        </authorList>
    </citation>
    <scope>NUCLEOTIDE SEQUENCE</scope>
    <source>
        <strain evidence="1">YG-Jan2019</strain>
    </source>
</reference>
<comment type="caution">
    <text evidence="1">The sequence shown here is derived from an EMBL/GenBank/DDBJ whole genome shotgun (WGS) entry which is preliminary data.</text>
</comment>
<organism evidence="1 2">
    <name type="scientific">Dallia pectoralis</name>
    <name type="common">Alaska blackfish</name>
    <dbReference type="NCBI Taxonomy" id="75939"/>
    <lineage>
        <taxon>Eukaryota</taxon>
        <taxon>Metazoa</taxon>
        <taxon>Chordata</taxon>
        <taxon>Craniata</taxon>
        <taxon>Vertebrata</taxon>
        <taxon>Euteleostomi</taxon>
        <taxon>Actinopterygii</taxon>
        <taxon>Neopterygii</taxon>
        <taxon>Teleostei</taxon>
        <taxon>Protacanthopterygii</taxon>
        <taxon>Esociformes</taxon>
        <taxon>Umbridae</taxon>
        <taxon>Dallia</taxon>
    </lineage>
</organism>
<accession>A0ACC2HFQ9</accession>
<name>A0ACC2HFQ9_DALPE</name>
<keyword evidence="2" id="KW-1185">Reference proteome</keyword>
<evidence type="ECO:0000313" key="2">
    <source>
        <dbReference type="Proteomes" id="UP001157502"/>
    </source>
</evidence>
<gene>
    <name evidence="1" type="ORF">DPEC_G00019580</name>
</gene>
<dbReference type="Proteomes" id="UP001157502">
    <property type="component" value="Chromosome 2"/>
</dbReference>
<evidence type="ECO:0000313" key="1">
    <source>
        <dbReference type="EMBL" id="KAJ8014807.1"/>
    </source>
</evidence>
<sequence>MYRLGRRIELCKRRILECMLGTLRFRQFKEEAHLSGRTLGQANEDAYVSHQGSRTEELLCRFPFRLSRAVFPLAK</sequence>
<dbReference type="EMBL" id="CM055729">
    <property type="protein sequence ID" value="KAJ8014807.1"/>
    <property type="molecule type" value="Genomic_DNA"/>
</dbReference>